<gene>
    <name evidence="5" type="ORF">CSUB_C0530</name>
    <name evidence="4" type="ORF">HGMM_F52E01C08</name>
</gene>
<protein>
    <recommendedName>
        <fullName evidence="3">ABC transporter substrate-binding protein PnrA-like domain-containing protein</fullName>
    </recommendedName>
</protein>
<accession>E6N5J4</accession>
<dbReference type="InterPro" id="IPR006311">
    <property type="entry name" value="TAT_signal"/>
</dbReference>
<evidence type="ECO:0000256" key="1">
    <source>
        <dbReference type="ARBA" id="ARBA00022729"/>
    </source>
</evidence>
<organism evidence="4 6">
    <name type="scientific">Caldiarchaeum subterraneum</name>
    <dbReference type="NCBI Taxonomy" id="311458"/>
    <lineage>
        <taxon>Archaea</taxon>
        <taxon>Nitrososphaerota</taxon>
        <taxon>Candidatus Caldarchaeales</taxon>
        <taxon>Candidatus Caldarchaeaceae</taxon>
        <taxon>Candidatus Caldarchaeum</taxon>
    </lineage>
</organism>
<dbReference type="STRING" id="311458.CSUB_C0530"/>
<dbReference type="InterPro" id="IPR003760">
    <property type="entry name" value="PnrA-like"/>
</dbReference>
<dbReference type="PANTHER" id="PTHR43208:SF1">
    <property type="entry name" value="ABC TRANSPORTER SUBSTRATE-BINDING PROTEIN"/>
    <property type="match status" value="1"/>
</dbReference>
<evidence type="ECO:0000313" key="5">
    <source>
        <dbReference type="EMBL" id="BAJ50391.1"/>
    </source>
</evidence>
<keyword evidence="1" id="KW-0732">Signal</keyword>
<dbReference type="KEGG" id="csu:CSUB_C0530"/>
<evidence type="ECO:0000256" key="2">
    <source>
        <dbReference type="SAM" id="Phobius"/>
    </source>
</evidence>
<dbReference type="EMBL" id="BA000048">
    <property type="protein sequence ID" value="BAJ50391.1"/>
    <property type="molecule type" value="Genomic_DNA"/>
</dbReference>
<sequence length="469" mass="51169">MMTEKISRRKALSTAGKVAVGVVGAGIVAGVGGYFAGASTAGGVKTVTETRTLGAATVTVPTTVTRATTVTQATTVTKEVPAGQKIVLGMVLGGFIEGSTWDGRQVRAAERLKKFYPWFDYAYDEGVVLKGKDPISSARDLIATAKANIVFGSWEPAAIPGFHTLANEFPNVYFLGIVGSDVSSERNFMRVFVRQYQAMYLEGLVAGAITQSNKIGIAVGPLAVQNLRRMAAFYLGIKDANPDAKLYIKYVGEWFDPPKEREVSLSLLDQGIDVLTHYTDSVEPLKVAEENKIWFVGKDTDIVGLYGWSTTDTVAVSFDTRWEVMFDQIIKEYLAGTTNPDRIFLIGMNKHISTPENNPFMPGLTTIPAVDLQNNNKVGLDAISPKAKTRIPENILKLIEERRAAMLSGAWDPFYEHQLVSSGEGVEIPELNLKVPPKGTVVKPAKQMPSDEWLLGRLNFMLDGIILLK</sequence>
<feature type="domain" description="ABC transporter substrate-binding protein PnrA-like" evidence="3">
    <location>
        <begin position="86"/>
        <end position="337"/>
    </location>
</feature>
<keyword evidence="2" id="KW-1133">Transmembrane helix</keyword>
<reference evidence="4 6" key="1">
    <citation type="journal article" date="2005" name="Environ. Microbiol.">
        <title>Genetic and functional properties of uncultivated thermophilic crenarchaeotes from a subsurface gold mine as revealed by analysis of genome fragments.</title>
        <authorList>
            <person name="Nunoura T."/>
            <person name="Hirayama H."/>
            <person name="Takami H."/>
            <person name="Oida H."/>
            <person name="Nishi S."/>
            <person name="Shimamura S."/>
            <person name="Suzuki Y."/>
            <person name="Inagaki F."/>
            <person name="Takai K."/>
            <person name="Nealson K.H."/>
            <person name="Horikoshi K."/>
        </authorList>
    </citation>
    <scope>NUCLEOTIDE SEQUENCE [LARGE SCALE GENOMIC DNA]</scope>
</reference>
<feature type="transmembrane region" description="Helical" evidence="2">
    <location>
        <begin position="12"/>
        <end position="36"/>
    </location>
</feature>
<keyword evidence="2" id="KW-0812">Transmembrane</keyword>
<evidence type="ECO:0000313" key="6">
    <source>
        <dbReference type="Proteomes" id="UP000008120"/>
    </source>
</evidence>
<dbReference type="BioCyc" id="CCAL311458:G131R-538-MONOMER"/>
<proteinExistence type="predicted"/>
<keyword evidence="2" id="KW-0472">Membrane</keyword>
<dbReference type="InterPro" id="IPR052910">
    <property type="entry name" value="ABC-Purine-Binding"/>
</dbReference>
<evidence type="ECO:0000313" key="4">
    <source>
        <dbReference type="EMBL" id="BAJ47563.1"/>
    </source>
</evidence>
<dbReference type="Proteomes" id="UP000008120">
    <property type="component" value="Chromosome"/>
</dbReference>
<dbReference type="EMBL" id="AP011841">
    <property type="protein sequence ID" value="BAJ47563.1"/>
    <property type="molecule type" value="Genomic_DNA"/>
</dbReference>
<dbReference type="AlphaFoldDB" id="E6N5J4"/>
<reference evidence="4 6" key="2">
    <citation type="journal article" date="2011" name="Nucleic Acids Res.">
        <title>Insights into the evolution of Archaea and eukaryotic protein modifier systems revealed by the genome of a novel archaeal group.</title>
        <authorList>
            <person name="Nunoura T."/>
            <person name="Takaki Y."/>
            <person name="Kakuta J."/>
            <person name="Nishi S."/>
            <person name="Sugahara J."/>
            <person name="Kazama H."/>
            <person name="Chee G."/>
            <person name="Hattori M."/>
            <person name="Kanai A."/>
            <person name="Atomi H."/>
            <person name="Takai K."/>
            <person name="Takami H."/>
        </authorList>
    </citation>
    <scope>NUCLEOTIDE SEQUENCE [LARGE SCALE GENOMIC DNA]</scope>
</reference>
<dbReference type="Gene3D" id="3.40.50.2300">
    <property type="match status" value="2"/>
</dbReference>
<dbReference type="GO" id="GO:0005886">
    <property type="term" value="C:plasma membrane"/>
    <property type="evidence" value="ECO:0007669"/>
    <property type="project" value="InterPro"/>
</dbReference>
<dbReference type="PANTHER" id="PTHR43208">
    <property type="entry name" value="ABC TRANSPORTER SUBSTRATE-BINDING PROTEIN"/>
    <property type="match status" value="1"/>
</dbReference>
<evidence type="ECO:0000259" key="3">
    <source>
        <dbReference type="Pfam" id="PF02608"/>
    </source>
</evidence>
<name>E6N5J4_CALS0</name>
<dbReference type="PROSITE" id="PS51318">
    <property type="entry name" value="TAT"/>
    <property type="match status" value="1"/>
</dbReference>
<dbReference type="Pfam" id="PF02608">
    <property type="entry name" value="Bmp"/>
    <property type="match status" value="1"/>
</dbReference>